<evidence type="ECO:0008006" key="3">
    <source>
        <dbReference type="Google" id="ProtNLM"/>
    </source>
</evidence>
<sequence>MIRNYKTKETGGRTSYTSSPAMIVAYYSVMSAQMSYQAAKHYDVDKKSLLPRVKNEIPIDAHPRRQSVLSPVQEQELAECLILLAEWSWGFSKEEVKDIIQEFLKDNDIQNPFTENCPGRDWFDAFLKRHREKLIT</sequence>
<comment type="caution">
    <text evidence="1">The sequence shown here is derived from an EMBL/GenBank/DDBJ whole genome shotgun (WGS) entry which is preliminary data.</text>
</comment>
<dbReference type="AlphaFoldDB" id="A0AAE0YAE3"/>
<evidence type="ECO:0000313" key="1">
    <source>
        <dbReference type="EMBL" id="KAK3738763.1"/>
    </source>
</evidence>
<reference evidence="1" key="1">
    <citation type="journal article" date="2023" name="G3 (Bethesda)">
        <title>A reference genome for the long-term kleptoplast-retaining sea slug Elysia crispata morphotype clarki.</title>
        <authorList>
            <person name="Eastman K.E."/>
            <person name="Pendleton A.L."/>
            <person name="Shaikh M.A."/>
            <person name="Suttiyut T."/>
            <person name="Ogas R."/>
            <person name="Tomko P."/>
            <person name="Gavelis G."/>
            <person name="Widhalm J.R."/>
            <person name="Wisecaver J.H."/>
        </authorList>
    </citation>
    <scope>NUCLEOTIDE SEQUENCE</scope>
    <source>
        <strain evidence="1">ECLA1</strain>
    </source>
</reference>
<organism evidence="1 2">
    <name type="scientific">Elysia crispata</name>
    <name type="common">lettuce slug</name>
    <dbReference type="NCBI Taxonomy" id="231223"/>
    <lineage>
        <taxon>Eukaryota</taxon>
        <taxon>Metazoa</taxon>
        <taxon>Spiralia</taxon>
        <taxon>Lophotrochozoa</taxon>
        <taxon>Mollusca</taxon>
        <taxon>Gastropoda</taxon>
        <taxon>Heterobranchia</taxon>
        <taxon>Euthyneura</taxon>
        <taxon>Panpulmonata</taxon>
        <taxon>Sacoglossa</taxon>
        <taxon>Placobranchoidea</taxon>
        <taxon>Plakobranchidae</taxon>
        <taxon>Elysia</taxon>
    </lineage>
</organism>
<dbReference type="EMBL" id="JAWDGP010006574">
    <property type="protein sequence ID" value="KAK3738763.1"/>
    <property type="molecule type" value="Genomic_DNA"/>
</dbReference>
<evidence type="ECO:0000313" key="2">
    <source>
        <dbReference type="Proteomes" id="UP001283361"/>
    </source>
</evidence>
<protein>
    <recommendedName>
        <fullName evidence="3">HTH CENPB-type domain-containing protein</fullName>
    </recommendedName>
</protein>
<accession>A0AAE0YAE3</accession>
<name>A0AAE0YAE3_9GAST</name>
<proteinExistence type="predicted"/>
<dbReference type="Proteomes" id="UP001283361">
    <property type="component" value="Unassembled WGS sequence"/>
</dbReference>
<gene>
    <name evidence="1" type="ORF">RRG08_035643</name>
</gene>
<keyword evidence="2" id="KW-1185">Reference proteome</keyword>